<name>A0A9P8IDZ3_9PEZI</name>
<evidence type="ECO:0000256" key="3">
    <source>
        <dbReference type="SAM" id="SignalP"/>
    </source>
</evidence>
<keyword evidence="2" id="KW-0472">Membrane</keyword>
<keyword evidence="6" id="KW-1185">Reference proteome</keyword>
<keyword evidence="2" id="KW-1133">Transmembrane helix</keyword>
<accession>A0A9P8IDZ3</accession>
<gene>
    <name evidence="5" type="ORF">FGG08_003039</name>
</gene>
<organism evidence="5 6">
    <name type="scientific">Glutinoglossum americanum</name>
    <dbReference type="NCBI Taxonomy" id="1670608"/>
    <lineage>
        <taxon>Eukaryota</taxon>
        <taxon>Fungi</taxon>
        <taxon>Dikarya</taxon>
        <taxon>Ascomycota</taxon>
        <taxon>Pezizomycotina</taxon>
        <taxon>Geoglossomycetes</taxon>
        <taxon>Geoglossales</taxon>
        <taxon>Geoglossaceae</taxon>
        <taxon>Glutinoglossum</taxon>
    </lineage>
</organism>
<keyword evidence="3" id="KW-0732">Signal</keyword>
<evidence type="ECO:0000313" key="5">
    <source>
        <dbReference type="EMBL" id="KAH0542534.1"/>
    </source>
</evidence>
<feature type="domain" description="Peptidase A1" evidence="4">
    <location>
        <begin position="45"/>
        <end position="428"/>
    </location>
</feature>
<dbReference type="InterPro" id="IPR021109">
    <property type="entry name" value="Peptidase_aspartic_dom_sf"/>
</dbReference>
<dbReference type="Gene3D" id="2.40.70.10">
    <property type="entry name" value="Acid Proteases"/>
    <property type="match status" value="2"/>
</dbReference>
<evidence type="ECO:0000256" key="2">
    <source>
        <dbReference type="SAM" id="Phobius"/>
    </source>
</evidence>
<reference evidence="5" key="1">
    <citation type="submission" date="2021-03" db="EMBL/GenBank/DDBJ databases">
        <title>Comparative genomics and phylogenomic investigation of the class Geoglossomycetes provide insights into ecological specialization and systematics.</title>
        <authorList>
            <person name="Melie T."/>
            <person name="Pirro S."/>
            <person name="Miller A.N."/>
            <person name="Quandt A."/>
        </authorList>
    </citation>
    <scope>NUCLEOTIDE SEQUENCE</scope>
    <source>
        <strain evidence="5">GBOQ0MN5Z8</strain>
    </source>
</reference>
<dbReference type="Proteomes" id="UP000698800">
    <property type="component" value="Unassembled WGS sequence"/>
</dbReference>
<dbReference type="AlphaFoldDB" id="A0A9P8IDZ3"/>
<evidence type="ECO:0000259" key="4">
    <source>
        <dbReference type="PROSITE" id="PS51767"/>
    </source>
</evidence>
<evidence type="ECO:0000256" key="1">
    <source>
        <dbReference type="SAM" id="MobiDB-lite"/>
    </source>
</evidence>
<comment type="caution">
    <text evidence="5">The sequence shown here is derived from an EMBL/GenBank/DDBJ whole genome shotgun (WGS) entry which is preliminary data.</text>
</comment>
<dbReference type="EMBL" id="JAGHQL010000051">
    <property type="protein sequence ID" value="KAH0542534.1"/>
    <property type="molecule type" value="Genomic_DNA"/>
</dbReference>
<sequence>MSFPLLILSISGLLGLAAGQTDSNSPVPVQIPFSKTKYGPDGPWQAVTVNIGSPDQPVDLYPGGAWQSGILSTDICKSSSSKCPAQAAGLYDSSRSTTADTTSIALESNGGRLGPVDLGSNSMEPMGLVGHQKGVLDQISWGSDRHKMAPDVSIALFDSLTMTYPGGSSFQAQLGSLSLGAPKVNQTFSLPDAPPINASLIPSYLWQNEFIPSNSFGMHIGSAPLNIPGSLFFGGYDKSRVLGDVASFSIGDTGSLLAALTDIGIGVEGNAGSPFSFSSQQGLLAKGNSSIGGSIQVNLNPLVPYMFLPKSTCDAITQNLPVTYNSALGLYFWNTSDRQYERIVSSTTFLQFNFSFADTGNLGIKVPFKLLNLTLGAPLVNSAQSYFPCRPYSPPSNSSTHEYHLGRAFLQAAFIGINWKEGNSKGWLAQAPGPNGLPNPSVTVIDANADEISSSAINWAKTWDTIWTPLGQVPSDNPYGTQNSSGGLSTGAKAGIGAICGLAGILAIIAGIFFFRRRSQSLKSPEDQPSSASLLAQAPQDKPYVFTDPTKPQVHEAPGTAYPQVYEAPGPTGPMAHELPSHI</sequence>
<feature type="region of interest" description="Disordered" evidence="1">
    <location>
        <begin position="542"/>
        <end position="583"/>
    </location>
</feature>
<feature type="transmembrane region" description="Helical" evidence="2">
    <location>
        <begin position="494"/>
        <end position="515"/>
    </location>
</feature>
<feature type="chain" id="PRO_5040417522" description="Peptidase A1 domain-containing protein" evidence="3">
    <location>
        <begin position="20"/>
        <end position="583"/>
    </location>
</feature>
<dbReference type="OrthoDB" id="4074350at2759"/>
<evidence type="ECO:0000313" key="6">
    <source>
        <dbReference type="Proteomes" id="UP000698800"/>
    </source>
</evidence>
<feature type="signal peptide" evidence="3">
    <location>
        <begin position="1"/>
        <end position="19"/>
    </location>
</feature>
<keyword evidence="2" id="KW-0812">Transmembrane</keyword>
<proteinExistence type="predicted"/>
<dbReference type="InterPro" id="IPR033121">
    <property type="entry name" value="PEPTIDASE_A1"/>
</dbReference>
<protein>
    <recommendedName>
        <fullName evidence="4">Peptidase A1 domain-containing protein</fullName>
    </recommendedName>
</protein>
<dbReference type="PROSITE" id="PS51767">
    <property type="entry name" value="PEPTIDASE_A1"/>
    <property type="match status" value="1"/>
</dbReference>
<dbReference type="SUPFAM" id="SSF50630">
    <property type="entry name" value="Acid proteases"/>
    <property type="match status" value="1"/>
</dbReference>